<keyword evidence="1" id="KW-0812">Transmembrane</keyword>
<organism evidence="3 4">
    <name type="scientific">Leclercia pneumoniae</name>
    <dbReference type="NCBI Taxonomy" id="2815358"/>
    <lineage>
        <taxon>Bacteria</taxon>
        <taxon>Pseudomonadati</taxon>
        <taxon>Pseudomonadota</taxon>
        <taxon>Gammaproteobacteria</taxon>
        <taxon>Enterobacterales</taxon>
        <taxon>Enterobacteriaceae</taxon>
        <taxon>Leclercia</taxon>
    </lineage>
</organism>
<keyword evidence="4" id="KW-1185">Reference proteome</keyword>
<dbReference type="EMBL" id="CP076838">
    <property type="protein sequence ID" value="QWW79911.1"/>
    <property type="molecule type" value="Genomic_DNA"/>
</dbReference>
<name>A0ABX8JW27_9ENTR</name>
<gene>
    <name evidence="3" type="ORF">KQ929_01190</name>
</gene>
<evidence type="ECO:0000313" key="4">
    <source>
        <dbReference type="Proteomes" id="UP000683497"/>
    </source>
</evidence>
<evidence type="ECO:0000313" key="3">
    <source>
        <dbReference type="EMBL" id="QWW79911.1"/>
    </source>
</evidence>
<accession>A0ABX8JW27</accession>
<keyword evidence="1" id="KW-0472">Membrane</keyword>
<keyword evidence="1" id="KW-1133">Transmembrane helix</keyword>
<dbReference type="Pfam" id="PF25319">
    <property type="entry name" value="HofO"/>
    <property type="match status" value="1"/>
</dbReference>
<dbReference type="Proteomes" id="UP000683497">
    <property type="component" value="Chromosome"/>
</dbReference>
<sequence length="154" mass="17122">MMPVPFERWYALTPRGRCAVWLASSLLLLLGWWLSFYRPAQQQLISLEAQRQREAASHRAMWSAARKLFPPPAEAITSPAQPFTPLAFNANGLRLVRWQPAAAGGELVLDATWAVIPALFSLLAQRDVAVTSFSVAPEQQSLQVVLQLERQNAG</sequence>
<evidence type="ECO:0000256" key="1">
    <source>
        <dbReference type="SAM" id="Phobius"/>
    </source>
</evidence>
<feature type="domain" description="DNA utilization protein HofO C-terminal" evidence="2">
    <location>
        <begin position="83"/>
        <end position="151"/>
    </location>
</feature>
<evidence type="ECO:0000259" key="2">
    <source>
        <dbReference type="Pfam" id="PF25319"/>
    </source>
</evidence>
<reference evidence="3 4" key="1">
    <citation type="submission" date="2021-06" db="EMBL/GenBank/DDBJ databases">
        <title>Leclercia pneumoniae sp. nov.</title>
        <authorList>
            <person name="Hoenemann M."/>
            <person name="Viehweger A."/>
            <person name="Dietze N."/>
        </authorList>
    </citation>
    <scope>NUCLEOTIDE SEQUENCE [LARGE SCALE GENOMIC DNA]</scope>
    <source>
        <strain evidence="4">49125</strain>
    </source>
</reference>
<dbReference type="InterPro" id="IPR057522">
    <property type="entry name" value="HofO_C"/>
</dbReference>
<dbReference type="RefSeq" id="WP_207292519.1">
    <property type="nucleotide sequence ID" value="NZ_CP071383.1"/>
</dbReference>
<protein>
    <recommendedName>
        <fullName evidence="2">DNA utilization protein HofO C-terminal domain-containing protein</fullName>
    </recommendedName>
</protein>
<proteinExistence type="predicted"/>
<feature type="transmembrane region" description="Helical" evidence="1">
    <location>
        <begin position="20"/>
        <end position="37"/>
    </location>
</feature>